<proteinExistence type="predicted"/>
<comment type="caution">
    <text evidence="1">The sequence shown here is derived from an EMBL/GenBank/DDBJ whole genome shotgun (WGS) entry which is preliminary data.</text>
</comment>
<protein>
    <submittedName>
        <fullName evidence="1">Uncharacterized protein</fullName>
    </submittedName>
</protein>
<dbReference type="EMBL" id="VBAK01000193">
    <property type="protein sequence ID" value="TMI86633.1"/>
    <property type="molecule type" value="Genomic_DNA"/>
</dbReference>
<name>A0A537JSW7_9BACT</name>
<evidence type="ECO:0000313" key="2">
    <source>
        <dbReference type="Proteomes" id="UP000318509"/>
    </source>
</evidence>
<dbReference type="Proteomes" id="UP000318509">
    <property type="component" value="Unassembled WGS sequence"/>
</dbReference>
<gene>
    <name evidence="1" type="ORF">E6H00_17830</name>
</gene>
<reference evidence="1 2" key="1">
    <citation type="journal article" date="2019" name="Nat. Microbiol.">
        <title>Mediterranean grassland soil C-N compound turnover is dependent on rainfall and depth, and is mediated by genomically divergent microorganisms.</title>
        <authorList>
            <person name="Diamond S."/>
            <person name="Andeer P.F."/>
            <person name="Li Z."/>
            <person name="Crits-Christoph A."/>
            <person name="Burstein D."/>
            <person name="Anantharaman K."/>
            <person name="Lane K.R."/>
            <person name="Thomas B.C."/>
            <person name="Pan C."/>
            <person name="Northen T.R."/>
            <person name="Banfield J.F."/>
        </authorList>
    </citation>
    <scope>NUCLEOTIDE SEQUENCE [LARGE SCALE GENOMIC DNA]</scope>
    <source>
        <strain evidence="1">NP_3</strain>
    </source>
</reference>
<accession>A0A537JSW7</accession>
<evidence type="ECO:0000313" key="1">
    <source>
        <dbReference type="EMBL" id="TMI86633.1"/>
    </source>
</evidence>
<sequence length="87" mass="9190">MPIVPFEGFKYDQGHAEAMAEAIAATFSQADIFSVRTPDKLAALAIAAARVINASKLAKDPQYAAERVRAFILAWIASEPATGKPGG</sequence>
<organism evidence="1 2">
    <name type="scientific">Candidatus Segetimicrobium genomatis</name>
    <dbReference type="NCBI Taxonomy" id="2569760"/>
    <lineage>
        <taxon>Bacteria</taxon>
        <taxon>Bacillati</taxon>
        <taxon>Candidatus Sysuimicrobiota</taxon>
        <taxon>Candidatus Sysuimicrobiia</taxon>
        <taxon>Candidatus Sysuimicrobiales</taxon>
        <taxon>Candidatus Segetimicrobiaceae</taxon>
        <taxon>Candidatus Segetimicrobium</taxon>
    </lineage>
</organism>
<dbReference type="AlphaFoldDB" id="A0A537JSW7"/>